<dbReference type="Proteomes" id="UP001339883">
    <property type="component" value="Unassembled WGS sequence"/>
</dbReference>
<comment type="caution">
    <text evidence="1">The sequence shown here is derived from an EMBL/GenBank/DDBJ whole genome shotgun (WGS) entry which is preliminary data.</text>
</comment>
<gene>
    <name evidence="1" type="ORF">I2F25_04250</name>
</gene>
<organism evidence="1 2">
    <name type="scientific">Acinetobacter pollinis</name>
    <dbReference type="NCBI Taxonomy" id="2605270"/>
    <lineage>
        <taxon>Bacteria</taxon>
        <taxon>Pseudomonadati</taxon>
        <taxon>Pseudomonadota</taxon>
        <taxon>Gammaproteobacteria</taxon>
        <taxon>Moraxellales</taxon>
        <taxon>Moraxellaceae</taxon>
        <taxon>Acinetobacter</taxon>
    </lineage>
</organism>
<reference evidence="1 2" key="1">
    <citation type="submission" date="2019-08" db="EMBL/GenBank/DDBJ databases">
        <title>Five species of Acinetobacter isolated from floral nectar and animal pollinators.</title>
        <authorList>
            <person name="Hendry T.A."/>
        </authorList>
    </citation>
    <scope>NUCLEOTIDE SEQUENCE [LARGE SCALE GENOMIC DNA]</scope>
    <source>
        <strain evidence="1 2">MD18.27</strain>
    </source>
</reference>
<dbReference type="EMBL" id="VTDN01000003">
    <property type="protein sequence ID" value="MEB5476270.1"/>
    <property type="molecule type" value="Genomic_DNA"/>
</dbReference>
<accession>A0ABU6DR03</accession>
<evidence type="ECO:0000313" key="1">
    <source>
        <dbReference type="EMBL" id="MEB5476270.1"/>
    </source>
</evidence>
<name>A0ABU6DR03_9GAMM</name>
<evidence type="ECO:0000313" key="2">
    <source>
        <dbReference type="Proteomes" id="UP001339883"/>
    </source>
</evidence>
<protein>
    <submittedName>
        <fullName evidence="1">Roadblock/LC7 domain-containing protein</fullName>
    </submittedName>
</protein>
<keyword evidence="2" id="KW-1185">Reference proteome</keyword>
<sequence>MAIQLHVLSEDINGFVAASLVDSESGLALATEGMGIDLDIASAGNTEILLAKRNTMQNLGIDDDVEDILITLSHQYHLIRPLKNNPALFLYVVLDQNKANLAMARHMLKNFENNLDFS</sequence>
<proteinExistence type="predicted"/>
<dbReference type="RefSeq" id="WP_195772936.1">
    <property type="nucleotide sequence ID" value="NZ_VTDN01000003.1"/>
</dbReference>